<evidence type="ECO:0008006" key="8">
    <source>
        <dbReference type="Google" id="ProtNLM"/>
    </source>
</evidence>
<organism evidence="6 7">
    <name type="scientific">Lachnellula suecica</name>
    <dbReference type="NCBI Taxonomy" id="602035"/>
    <lineage>
        <taxon>Eukaryota</taxon>
        <taxon>Fungi</taxon>
        <taxon>Dikarya</taxon>
        <taxon>Ascomycota</taxon>
        <taxon>Pezizomycotina</taxon>
        <taxon>Leotiomycetes</taxon>
        <taxon>Helotiales</taxon>
        <taxon>Lachnaceae</taxon>
        <taxon>Lachnellula</taxon>
    </lineage>
</organism>
<dbReference type="PANTHER" id="PTHR11081">
    <property type="entry name" value="FLAP ENDONUCLEASE FAMILY MEMBER"/>
    <property type="match status" value="1"/>
</dbReference>
<evidence type="ECO:0000256" key="2">
    <source>
        <dbReference type="ARBA" id="ARBA00024023"/>
    </source>
</evidence>
<evidence type="ECO:0000259" key="5">
    <source>
        <dbReference type="Pfam" id="PF12247"/>
    </source>
</evidence>
<dbReference type="AlphaFoldDB" id="A0A8T9BZH1"/>
<dbReference type="InterPro" id="IPR022040">
    <property type="entry name" value="MKT1_N"/>
</dbReference>
<evidence type="ECO:0000313" key="7">
    <source>
        <dbReference type="Proteomes" id="UP000469558"/>
    </source>
</evidence>
<dbReference type="Proteomes" id="UP000469558">
    <property type="component" value="Unassembled WGS sequence"/>
</dbReference>
<sequence>MNEENNNRMNGHTDPQSHQSPVEWLEDASFPPASPPSISFAPDPQQISFEQDAQQFQQAYQQVMLQNYDGSWSPIPVLANNHHYHSDDPGYSNEISPTLSQASTVVTNLYAGMSPEGPASVALWNAHMDLVVQQIQQQQQNTYIENNADQTSHPAQKADPYILERRSKMPFSDMKDAHIGVDATAYLQHMIDDTPSHEPLLAALGGDPMTLKHYLEAELDLWKENKLTPVFVFDGMSSVGKDKVALRKAMEGLVQTEKAWRLYSDGHPETAVQTFGTSGAIRAQDLYRILQDILTERKLAFKVAPFSACAQLAHILSLKEEYIDGIMGSQELLLYEIHDAIIFPPTADDWDSKVFQGVGKIDIQQSLKVTPEMLADALLMVGTSFLSPFPPLRDPSIIRGQPASIKDAANLLRTSEKSVTRTCNAFSDILGQQDPNWLDKYQKAKMLVKHSCISHEDGRVEIKNYDTLTGDNTQYLGLRLPLELYYYLSEALIGNRLLDQFLHFKAMVFPTLDGVASDEYRRLVSKTLLPVKETTAALITPRLTQYFQHKKIELEFWFDSGFTLELDPANSVPAAVNKADGWGVKDADIKGQEAATGVLAGQLAFAVLSLQQNEFVAKSLIKYKGKNILKSKSEILSSTMWRLLHLRGYVNDKHELTSWGRALATTLKALIPVIKKYNNIHHIEEAAFLAFELLQFGNLNSRNRHVELIGGPLRGSDEEKASCLLIGRTACLLKLRHESVGYTGPLSKNLLSFHSIIKAVREADRDLVEAVTASIFLGGQASRTPVRKDWAALRQGLPFSADVDIALGIAVKTYLDDFVKVDLSQEERELQKSTYKRDYLPNCVDFIEDLDVAFKFFDAVHEGVKTLGGEIDQADKQAWDAAKAYLALRR</sequence>
<dbReference type="Pfam" id="PF12247">
    <property type="entry name" value="MKT1_N"/>
    <property type="match status" value="1"/>
</dbReference>
<gene>
    <name evidence="6" type="ORF">LSUE1_G008380</name>
</gene>
<dbReference type="EMBL" id="QGMK01002257">
    <property type="protein sequence ID" value="TVY59659.1"/>
    <property type="molecule type" value="Genomic_DNA"/>
</dbReference>
<evidence type="ECO:0000256" key="3">
    <source>
        <dbReference type="SAM" id="MobiDB-lite"/>
    </source>
</evidence>
<proteinExistence type="inferred from homology"/>
<dbReference type="CDD" id="cd09902">
    <property type="entry name" value="H3TH_MKT1"/>
    <property type="match status" value="1"/>
</dbReference>
<feature type="domain" description="Post-transcriptional regulator MKT1 N-terminal" evidence="5">
    <location>
        <begin position="470"/>
        <end position="558"/>
    </location>
</feature>
<dbReference type="InterPro" id="IPR006084">
    <property type="entry name" value="XPG/Rad2"/>
</dbReference>
<dbReference type="GO" id="GO:0006417">
    <property type="term" value="P:regulation of translation"/>
    <property type="evidence" value="ECO:0007669"/>
    <property type="project" value="UniProtKB-KW"/>
</dbReference>
<dbReference type="CDD" id="cd09858">
    <property type="entry name" value="PIN_MKT1"/>
    <property type="match status" value="1"/>
</dbReference>
<evidence type="ECO:0000259" key="4">
    <source>
        <dbReference type="Pfam" id="PF12246"/>
    </source>
</evidence>
<feature type="compositionally biased region" description="Low complexity" evidence="3">
    <location>
        <begin position="27"/>
        <end position="43"/>
    </location>
</feature>
<dbReference type="GO" id="GO:0003730">
    <property type="term" value="F:mRNA 3'-UTR binding"/>
    <property type="evidence" value="ECO:0007669"/>
    <property type="project" value="TreeGrafter"/>
</dbReference>
<feature type="domain" description="Post-transcriptional regulator MKT1 C-terminal" evidence="4">
    <location>
        <begin position="642"/>
        <end position="887"/>
    </location>
</feature>
<dbReference type="Gene3D" id="3.40.50.1010">
    <property type="entry name" value="5'-nuclease"/>
    <property type="match status" value="1"/>
</dbReference>
<comment type="caution">
    <text evidence="6">The sequence shown here is derived from an EMBL/GenBank/DDBJ whole genome shotgun (WGS) entry which is preliminary data.</text>
</comment>
<dbReference type="SUPFAM" id="SSF88723">
    <property type="entry name" value="PIN domain-like"/>
    <property type="match status" value="1"/>
</dbReference>
<evidence type="ECO:0000256" key="1">
    <source>
        <dbReference type="ARBA" id="ARBA00022845"/>
    </source>
</evidence>
<protein>
    <recommendedName>
        <fullName evidence="8">Protein MKT1</fullName>
    </recommendedName>
</protein>
<feature type="region of interest" description="Disordered" evidence="3">
    <location>
        <begin position="1"/>
        <end position="43"/>
    </location>
</feature>
<feature type="compositionally biased region" description="Polar residues" evidence="3">
    <location>
        <begin position="7"/>
        <end position="20"/>
    </location>
</feature>
<accession>A0A8T9BZH1</accession>
<keyword evidence="7" id="KW-1185">Reference proteome</keyword>
<comment type="similarity">
    <text evidence="2">Belongs to the XPG/RAD2 endonuclease family.</text>
</comment>
<evidence type="ECO:0000313" key="6">
    <source>
        <dbReference type="EMBL" id="TVY59659.1"/>
    </source>
</evidence>
<dbReference type="InterPro" id="IPR037314">
    <property type="entry name" value="MKT1_H3TH"/>
</dbReference>
<dbReference type="InterPro" id="IPR022039">
    <property type="entry name" value="MKT1_C"/>
</dbReference>
<name>A0A8T9BZH1_9HELO</name>
<reference evidence="6 7" key="1">
    <citation type="submission" date="2018-05" db="EMBL/GenBank/DDBJ databases">
        <title>Genome sequencing and assembly of the regulated plant pathogen Lachnellula willkommii and related sister species for the development of diagnostic species identification markers.</title>
        <authorList>
            <person name="Giroux E."/>
            <person name="Bilodeau G."/>
        </authorList>
    </citation>
    <scope>NUCLEOTIDE SEQUENCE [LARGE SCALE GENOMIC DNA]</scope>
    <source>
        <strain evidence="6 7">CBS 268.59</strain>
    </source>
</reference>
<dbReference type="Pfam" id="PF12246">
    <property type="entry name" value="MKT1_C"/>
    <property type="match status" value="1"/>
</dbReference>
<dbReference type="OrthoDB" id="17262at2759"/>
<dbReference type="PANTHER" id="PTHR11081:SF32">
    <property type="entry name" value="POST-TRANSCRIPTIONAL REGULATOR MKT1"/>
    <property type="match status" value="1"/>
</dbReference>
<dbReference type="InterPro" id="IPR029060">
    <property type="entry name" value="PIN-like_dom_sf"/>
</dbReference>
<keyword evidence="1" id="KW-0810">Translation regulation</keyword>